<dbReference type="GO" id="GO:0043291">
    <property type="term" value="C:RAVE complex"/>
    <property type="evidence" value="ECO:0007669"/>
    <property type="project" value="TreeGrafter"/>
</dbReference>
<dbReference type="AlphaFoldDB" id="A0A9N9F040"/>
<dbReference type="Proteomes" id="UP000789375">
    <property type="component" value="Unassembled WGS sequence"/>
</dbReference>
<dbReference type="PANTHER" id="PTHR13618">
    <property type="entry name" value="LEUCINE ZIPPER CONTAINING TRANSCRIPTION FACTOR LZF1"/>
    <property type="match status" value="1"/>
</dbReference>
<accession>A0A9N9F040</accession>
<dbReference type="PANTHER" id="PTHR13618:SF1">
    <property type="entry name" value="PROTEIN ROGDI HOMOLOG"/>
    <property type="match status" value="1"/>
</dbReference>
<dbReference type="InterPro" id="IPR028241">
    <property type="entry name" value="RAVE2/Rogdi"/>
</dbReference>
<evidence type="ECO:0000313" key="2">
    <source>
        <dbReference type="Proteomes" id="UP000789375"/>
    </source>
</evidence>
<organism evidence="1 2">
    <name type="scientific">Funneliformis mosseae</name>
    <name type="common">Endomycorrhizal fungus</name>
    <name type="synonym">Glomus mosseae</name>
    <dbReference type="NCBI Taxonomy" id="27381"/>
    <lineage>
        <taxon>Eukaryota</taxon>
        <taxon>Fungi</taxon>
        <taxon>Fungi incertae sedis</taxon>
        <taxon>Mucoromycota</taxon>
        <taxon>Glomeromycotina</taxon>
        <taxon>Glomeromycetes</taxon>
        <taxon>Glomerales</taxon>
        <taxon>Glomeraceae</taxon>
        <taxon>Funneliformis</taxon>
    </lineage>
</organism>
<sequence>MNQVEEDTRTKEQETLAKELDWLLVSQLPTALYEIKKGLKKCEAIMKSPEHDDSLGTSTLAISSNNDSLKGFITLDGSDIIKGELSVKLSNYHRGNLIKLNINSKKPYFIEQLVDAQNYLTLALDSLEHTNKDLTKESARELLDSVLIYILSSRSVLVCAHEEKLFPYKICDPQMFGTAIPEELVIQFHVEGSNVISSVYGLQYHSSLPSQKKNGGLLGSAKCSKICKYKDKYASILDEIIVKSHDPKLEEVMEGLMKLERECLAWKGKIALFKNLELGN</sequence>
<gene>
    <name evidence="1" type="ORF">FMOSSE_LOCUS4044</name>
</gene>
<reference evidence="1" key="1">
    <citation type="submission" date="2021-06" db="EMBL/GenBank/DDBJ databases">
        <authorList>
            <person name="Kallberg Y."/>
            <person name="Tangrot J."/>
            <person name="Rosling A."/>
        </authorList>
    </citation>
    <scope>NUCLEOTIDE SEQUENCE</scope>
    <source>
        <strain evidence="1">87-6 pot B 2015</strain>
    </source>
</reference>
<comment type="caution">
    <text evidence="1">The sequence shown here is derived from an EMBL/GenBank/DDBJ whole genome shotgun (WGS) entry which is preliminary data.</text>
</comment>
<evidence type="ECO:0000313" key="1">
    <source>
        <dbReference type="EMBL" id="CAG8501149.1"/>
    </source>
</evidence>
<protein>
    <submittedName>
        <fullName evidence="1">13609_t:CDS:1</fullName>
    </submittedName>
</protein>
<name>A0A9N9F040_FUNMO</name>
<dbReference type="Pfam" id="PF10259">
    <property type="entry name" value="Rogdi_lz"/>
    <property type="match status" value="1"/>
</dbReference>
<keyword evidence="2" id="KW-1185">Reference proteome</keyword>
<dbReference type="EMBL" id="CAJVPP010000652">
    <property type="protein sequence ID" value="CAG8501149.1"/>
    <property type="molecule type" value="Genomic_DNA"/>
</dbReference>
<proteinExistence type="predicted"/>